<dbReference type="InterPro" id="IPR032465">
    <property type="entry name" value="ACMSD"/>
</dbReference>
<accession>A0A3M0I037</accession>
<comment type="caution">
    <text evidence="4">The sequence shown here is derived from an EMBL/GenBank/DDBJ whole genome shotgun (WGS) entry which is preliminary data.</text>
</comment>
<dbReference type="Proteomes" id="UP000270471">
    <property type="component" value="Unassembled WGS sequence"/>
</dbReference>
<dbReference type="PANTHER" id="PTHR21240">
    <property type="entry name" value="2-AMINO-3-CARBOXYLMUCONATE-6-SEMIALDEHYDE DECARBOXYLASE"/>
    <property type="match status" value="1"/>
</dbReference>
<reference evidence="4 5" key="1">
    <citation type="submission" date="2017-11" db="EMBL/GenBank/DDBJ databases">
        <title>Draft genome of actinobacteria isolated from guarana (Paullinia cupana (Mart.) Ducke.</title>
        <authorList>
            <person name="Siqueira K.A."/>
            <person name="Liotti R.G."/>
            <person name="Mendes T.A.O."/>
            <person name="Soares M.A."/>
        </authorList>
    </citation>
    <scope>NUCLEOTIDE SEQUENCE [LARGE SCALE GENOMIC DNA]</scope>
    <source>
        <strain evidence="4 5">193</strain>
    </source>
</reference>
<dbReference type="PANTHER" id="PTHR21240:SF19">
    <property type="entry name" value="CATALYTIC_ HYDROLASE"/>
    <property type="match status" value="1"/>
</dbReference>
<protein>
    <submittedName>
        <fullName evidence="4">Amidohydrolase</fullName>
    </submittedName>
</protein>
<gene>
    <name evidence="4" type="ORF">CTZ28_29630</name>
</gene>
<dbReference type="AlphaFoldDB" id="A0A3M0I037"/>
<feature type="region of interest" description="Disordered" evidence="2">
    <location>
        <begin position="1"/>
        <end position="21"/>
    </location>
</feature>
<dbReference type="CDD" id="cd01292">
    <property type="entry name" value="metallo-dependent_hydrolases"/>
    <property type="match status" value="1"/>
</dbReference>
<evidence type="ECO:0000256" key="1">
    <source>
        <dbReference type="ARBA" id="ARBA00023239"/>
    </source>
</evidence>
<dbReference type="SUPFAM" id="SSF51556">
    <property type="entry name" value="Metallo-dependent hydrolases"/>
    <property type="match status" value="1"/>
</dbReference>
<dbReference type="GO" id="GO:0016787">
    <property type="term" value="F:hydrolase activity"/>
    <property type="evidence" value="ECO:0007669"/>
    <property type="project" value="UniProtKB-KW"/>
</dbReference>
<sequence>MTVNVSSGPAPIDGTPAGPGVRVRPPVVDACSLVYDDASWRVYLNRLGTMAPEYLDVFSTSFCRYFGAAHTAYREALAVRWQDAVDVLLPPGRPPFDLTAHLADRQQQGVTGEFAMGSAERRPDGRTVNEWLLETVRDVRDRVHVWAGLSLRDPAAALRELERSLAAGATGLCVIPFLDGTDPADPLVAPVWDAAAGAGVPVWLHTGHHFARSHPSGLGSWRTVEALAGRHRELLLVAGHAGWPDVQEMLLTAARHPGVFLEFSSHRPRHMANPGSGWEPLLHHARGLARDRVLFGTSTWVNPGPTRLLADELAALPLPGEVLTAWLSGNAEALVARAAVTPRGSVSRRPSG</sequence>
<keyword evidence="1" id="KW-0456">Lyase</keyword>
<keyword evidence="5" id="KW-1185">Reference proteome</keyword>
<proteinExistence type="predicted"/>
<dbReference type="Pfam" id="PF04909">
    <property type="entry name" value="Amidohydro_2"/>
    <property type="match status" value="1"/>
</dbReference>
<dbReference type="OrthoDB" id="7325417at2"/>
<dbReference type="GO" id="GO:0016831">
    <property type="term" value="F:carboxy-lyase activity"/>
    <property type="evidence" value="ECO:0007669"/>
    <property type="project" value="InterPro"/>
</dbReference>
<evidence type="ECO:0000313" key="4">
    <source>
        <dbReference type="EMBL" id="RMB82305.1"/>
    </source>
</evidence>
<evidence type="ECO:0000256" key="2">
    <source>
        <dbReference type="SAM" id="MobiDB-lite"/>
    </source>
</evidence>
<organism evidence="4 5">
    <name type="scientific">Streptomyces shenzhenensis</name>
    <dbReference type="NCBI Taxonomy" id="943815"/>
    <lineage>
        <taxon>Bacteria</taxon>
        <taxon>Bacillati</taxon>
        <taxon>Actinomycetota</taxon>
        <taxon>Actinomycetes</taxon>
        <taxon>Kitasatosporales</taxon>
        <taxon>Streptomycetaceae</taxon>
        <taxon>Streptomyces</taxon>
    </lineage>
</organism>
<dbReference type="InterPro" id="IPR006680">
    <property type="entry name" value="Amidohydro-rel"/>
</dbReference>
<keyword evidence="4" id="KW-0378">Hydrolase</keyword>
<name>A0A3M0I037_9ACTN</name>
<feature type="domain" description="Amidohydrolase-related" evidence="3">
    <location>
        <begin position="110"/>
        <end position="335"/>
    </location>
</feature>
<dbReference type="InterPro" id="IPR032466">
    <property type="entry name" value="Metal_Hydrolase"/>
</dbReference>
<evidence type="ECO:0000313" key="5">
    <source>
        <dbReference type="Proteomes" id="UP000270471"/>
    </source>
</evidence>
<evidence type="ECO:0000259" key="3">
    <source>
        <dbReference type="Pfam" id="PF04909"/>
    </source>
</evidence>
<dbReference type="Gene3D" id="3.20.20.140">
    <property type="entry name" value="Metal-dependent hydrolases"/>
    <property type="match status" value="1"/>
</dbReference>
<dbReference type="EMBL" id="PENI01000023">
    <property type="protein sequence ID" value="RMB82305.1"/>
    <property type="molecule type" value="Genomic_DNA"/>
</dbReference>